<dbReference type="Proteomes" id="UP001205906">
    <property type="component" value="Unassembled WGS sequence"/>
</dbReference>
<organism evidence="2 3">
    <name type="scientific">Mesorhizobium liriopis</name>
    <dbReference type="NCBI Taxonomy" id="2953882"/>
    <lineage>
        <taxon>Bacteria</taxon>
        <taxon>Pseudomonadati</taxon>
        <taxon>Pseudomonadota</taxon>
        <taxon>Alphaproteobacteria</taxon>
        <taxon>Hyphomicrobiales</taxon>
        <taxon>Phyllobacteriaceae</taxon>
        <taxon>Mesorhizobium</taxon>
    </lineage>
</organism>
<dbReference type="PANTHER" id="PTHR43752">
    <property type="entry name" value="BNR/ASP-BOX REPEAT FAMILY PROTEIN"/>
    <property type="match status" value="1"/>
</dbReference>
<dbReference type="EMBL" id="JAMXQS010000012">
    <property type="protein sequence ID" value="MCO6052244.1"/>
    <property type="molecule type" value="Genomic_DNA"/>
</dbReference>
<dbReference type="PANTHER" id="PTHR43752:SF2">
    <property type="entry name" value="BNR_ASP-BOX REPEAT FAMILY PROTEIN"/>
    <property type="match status" value="1"/>
</dbReference>
<feature type="domain" description="Sialidase" evidence="1">
    <location>
        <begin position="164"/>
        <end position="358"/>
    </location>
</feature>
<accession>A0ABT1CBP9</accession>
<reference evidence="2 3" key="1">
    <citation type="submission" date="2022-06" db="EMBL/GenBank/DDBJ databases">
        <title>Mesorhizobium sp. strain RP14 Genome sequencing and assembly.</title>
        <authorList>
            <person name="Kim I."/>
        </authorList>
    </citation>
    <scope>NUCLEOTIDE SEQUENCE [LARGE SCALE GENOMIC DNA]</scope>
    <source>
        <strain evidence="3">RP14(2022)</strain>
    </source>
</reference>
<dbReference type="CDD" id="cd15482">
    <property type="entry name" value="Sialidase_non-viral"/>
    <property type="match status" value="1"/>
</dbReference>
<evidence type="ECO:0000259" key="1">
    <source>
        <dbReference type="Pfam" id="PF13088"/>
    </source>
</evidence>
<evidence type="ECO:0000313" key="2">
    <source>
        <dbReference type="EMBL" id="MCO6052244.1"/>
    </source>
</evidence>
<sequence>MPQIALNTDEQDHVVIYNDAHSYCAHPYLTVAANGDWLMVFTQSRCRAGVLHPPQDPLYCNMLMRSSDEGRSWSEPNPVPGYGWQGVECAGLTVLQSGTILLNQWKFDWYPLAYAVAHLPSGSYLTSDDLMGPQAMAAELSDWSSAALTLAKRYPWARSGGETWVHRSEDHGATFTQSVRIDTAPFSGGYGMRGAIEIDGAIVLPLSDVPHYAKVFVVRSTDGGLTWSMPIMVAAGQGHEFEEPAPLLAADGAILMLLRDNVSRDLHSVRSTDGGHSWSDPTATGIADYPAHLVRLDKGRIAAVTGRRREPFGIALYLSEDAGVTWNATTPLVVRSDLPNRDLGYPTAALRADGSLFVAYYAQASGITGLHATVVPQSALVSVPRTH</sequence>
<keyword evidence="2" id="KW-0378">Hydrolase</keyword>
<evidence type="ECO:0000313" key="3">
    <source>
        <dbReference type="Proteomes" id="UP001205906"/>
    </source>
</evidence>
<proteinExistence type="predicted"/>
<comment type="caution">
    <text evidence="2">The sequence shown here is derived from an EMBL/GenBank/DDBJ whole genome shotgun (WGS) entry which is preliminary data.</text>
</comment>
<dbReference type="InterPro" id="IPR036278">
    <property type="entry name" value="Sialidase_sf"/>
</dbReference>
<dbReference type="GO" id="GO:0016787">
    <property type="term" value="F:hydrolase activity"/>
    <property type="evidence" value="ECO:0007669"/>
    <property type="project" value="UniProtKB-KW"/>
</dbReference>
<dbReference type="Pfam" id="PF13088">
    <property type="entry name" value="BNR_2"/>
    <property type="match status" value="1"/>
</dbReference>
<dbReference type="SUPFAM" id="SSF50939">
    <property type="entry name" value="Sialidases"/>
    <property type="match status" value="1"/>
</dbReference>
<protein>
    <submittedName>
        <fullName evidence="2">Glycoside hydrolase</fullName>
    </submittedName>
</protein>
<dbReference type="Gene3D" id="2.120.10.10">
    <property type="match status" value="1"/>
</dbReference>
<dbReference type="RefSeq" id="WP_252822580.1">
    <property type="nucleotide sequence ID" value="NZ_JAMXQS010000012.1"/>
</dbReference>
<keyword evidence="3" id="KW-1185">Reference proteome</keyword>
<name>A0ABT1CBP9_9HYPH</name>
<gene>
    <name evidence="2" type="ORF">NGM99_20865</name>
</gene>
<dbReference type="InterPro" id="IPR011040">
    <property type="entry name" value="Sialidase"/>
</dbReference>